<evidence type="ECO:0000256" key="6">
    <source>
        <dbReference type="SAM" id="Coils"/>
    </source>
</evidence>
<dbReference type="Proteomes" id="UP000031668">
    <property type="component" value="Unassembled WGS sequence"/>
</dbReference>
<evidence type="ECO:0000259" key="7">
    <source>
        <dbReference type="Pfam" id="PF07106"/>
    </source>
</evidence>
<dbReference type="GO" id="GO:0010774">
    <property type="term" value="P:meiotic strand invasion involved in reciprocal meiotic recombination"/>
    <property type="evidence" value="ECO:0007669"/>
    <property type="project" value="TreeGrafter"/>
</dbReference>
<keyword evidence="5" id="KW-0469">Meiosis</keyword>
<feature type="domain" description="Homologous-pairing protein 2 winged helix" evidence="7">
    <location>
        <begin position="10"/>
        <end position="79"/>
    </location>
</feature>
<gene>
    <name evidence="8" type="ORF">RF11_15384</name>
</gene>
<evidence type="ECO:0000256" key="4">
    <source>
        <dbReference type="ARBA" id="ARBA00023242"/>
    </source>
</evidence>
<evidence type="ECO:0000313" key="8">
    <source>
        <dbReference type="EMBL" id="KII60286.1"/>
    </source>
</evidence>
<organism evidence="8 9">
    <name type="scientific">Thelohanellus kitauei</name>
    <name type="common">Myxosporean</name>
    <dbReference type="NCBI Taxonomy" id="669202"/>
    <lineage>
        <taxon>Eukaryota</taxon>
        <taxon>Metazoa</taxon>
        <taxon>Cnidaria</taxon>
        <taxon>Myxozoa</taxon>
        <taxon>Myxosporea</taxon>
        <taxon>Bivalvulida</taxon>
        <taxon>Platysporina</taxon>
        <taxon>Myxobolidae</taxon>
        <taxon>Thelohanellus</taxon>
    </lineage>
</organism>
<dbReference type="GO" id="GO:0000794">
    <property type="term" value="C:condensed nuclear chromosome"/>
    <property type="evidence" value="ECO:0007669"/>
    <property type="project" value="TreeGrafter"/>
</dbReference>
<dbReference type="InterPro" id="IPR036388">
    <property type="entry name" value="WH-like_DNA-bd_sf"/>
</dbReference>
<evidence type="ECO:0000256" key="3">
    <source>
        <dbReference type="ARBA" id="ARBA00023172"/>
    </source>
</evidence>
<keyword evidence="6" id="KW-0175">Coiled coil</keyword>
<dbReference type="GO" id="GO:0120230">
    <property type="term" value="F:recombinase activator activity"/>
    <property type="evidence" value="ECO:0007669"/>
    <property type="project" value="TreeGrafter"/>
</dbReference>
<dbReference type="Gene3D" id="1.10.10.10">
    <property type="entry name" value="Winged helix-like DNA-binding domain superfamily/Winged helix DNA-binding domain"/>
    <property type="match status" value="1"/>
</dbReference>
<dbReference type="GO" id="GO:0003690">
    <property type="term" value="F:double-stranded DNA binding"/>
    <property type="evidence" value="ECO:0007669"/>
    <property type="project" value="TreeGrafter"/>
</dbReference>
<evidence type="ECO:0000256" key="5">
    <source>
        <dbReference type="ARBA" id="ARBA00023254"/>
    </source>
</evidence>
<dbReference type="AlphaFoldDB" id="A0A0C2MEU5"/>
<dbReference type="GO" id="GO:0007129">
    <property type="term" value="P:homologous chromosome pairing at meiosis"/>
    <property type="evidence" value="ECO:0007669"/>
    <property type="project" value="TreeGrafter"/>
</dbReference>
<comment type="similarity">
    <text evidence="2">Belongs to the HOP2 family.</text>
</comment>
<dbReference type="GO" id="GO:0120231">
    <property type="term" value="C:DNA recombinase auxiliary factor complex"/>
    <property type="evidence" value="ECO:0007669"/>
    <property type="project" value="TreeGrafter"/>
</dbReference>
<evidence type="ECO:0000256" key="1">
    <source>
        <dbReference type="ARBA" id="ARBA00004123"/>
    </source>
</evidence>
<evidence type="ECO:0000256" key="2">
    <source>
        <dbReference type="ARBA" id="ARBA00007922"/>
    </source>
</evidence>
<dbReference type="PANTHER" id="PTHR15938:SF0">
    <property type="entry name" value="HOMOLOGOUS-PAIRING PROTEIN 2 HOMOLOG"/>
    <property type="match status" value="1"/>
</dbReference>
<dbReference type="InterPro" id="IPR010776">
    <property type="entry name" value="Hop2_WH_dom"/>
</dbReference>
<comment type="caution">
    <text evidence="8">The sequence shown here is derived from an EMBL/GenBank/DDBJ whole genome shotgun (WGS) entry which is preliminary data.</text>
</comment>
<dbReference type="GO" id="GO:0000709">
    <property type="term" value="P:meiotic joint molecule formation"/>
    <property type="evidence" value="ECO:0007669"/>
    <property type="project" value="TreeGrafter"/>
</dbReference>
<dbReference type="EMBL" id="JWZT01005709">
    <property type="protein sequence ID" value="KII60286.1"/>
    <property type="molecule type" value="Genomic_DNA"/>
</dbReference>
<name>A0A0C2MEU5_THEKT</name>
<sequence length="138" mass="16027">MSKKKESGIEADIEAYFKRNNRPYSVSKNLVKQTTLQQLSRKTMGKLYVLNYQAIQKAIENLASANKLMEKTYGKQKAYAPFQVNQNYDEDSTTVTSEELEQMDSEIEDLKQKLGDLKVKLKNLNNGRKFDHRNEQNQ</sequence>
<feature type="coiled-coil region" evidence="6">
    <location>
        <begin position="93"/>
        <end position="127"/>
    </location>
</feature>
<accession>A0A0C2MEU5</accession>
<evidence type="ECO:0000313" key="9">
    <source>
        <dbReference type="Proteomes" id="UP000031668"/>
    </source>
</evidence>
<proteinExistence type="inferred from homology"/>
<keyword evidence="9" id="KW-1185">Reference proteome</keyword>
<keyword evidence="3" id="KW-0233">DNA recombination</keyword>
<comment type="subcellular location">
    <subcellularLocation>
        <location evidence="1">Nucleus</location>
    </subcellularLocation>
</comment>
<protein>
    <recommendedName>
        <fullName evidence="7">Homologous-pairing protein 2 winged helix domain-containing protein</fullName>
    </recommendedName>
</protein>
<dbReference type="PANTHER" id="PTHR15938">
    <property type="entry name" value="TBP-1 INTERACTING PROTEIN"/>
    <property type="match status" value="1"/>
</dbReference>
<dbReference type="OrthoDB" id="272266at2759"/>
<dbReference type="Pfam" id="PF07106">
    <property type="entry name" value="WHD_TBPIP"/>
    <property type="match status" value="1"/>
</dbReference>
<keyword evidence="4" id="KW-0539">Nucleus</keyword>
<reference evidence="8 9" key="1">
    <citation type="journal article" date="2014" name="Genome Biol. Evol.">
        <title>The genome of the myxosporean Thelohanellus kitauei shows adaptations to nutrient acquisition within its fish host.</title>
        <authorList>
            <person name="Yang Y."/>
            <person name="Xiong J."/>
            <person name="Zhou Z."/>
            <person name="Huo F."/>
            <person name="Miao W."/>
            <person name="Ran C."/>
            <person name="Liu Y."/>
            <person name="Zhang J."/>
            <person name="Feng J."/>
            <person name="Wang M."/>
            <person name="Wang M."/>
            <person name="Wang L."/>
            <person name="Yao B."/>
        </authorList>
    </citation>
    <scope>NUCLEOTIDE SEQUENCE [LARGE SCALE GENOMIC DNA]</scope>
    <source>
        <strain evidence="8">Wuqing</strain>
    </source>
</reference>